<keyword evidence="4" id="KW-1185">Reference proteome</keyword>
<dbReference type="InterPro" id="IPR011659">
    <property type="entry name" value="WD40"/>
</dbReference>
<dbReference type="PANTHER" id="PTHR36842:SF1">
    <property type="entry name" value="PROTEIN TOLB"/>
    <property type="match status" value="1"/>
</dbReference>
<dbReference type="EMBL" id="JBIPKE010000017">
    <property type="protein sequence ID" value="MFH6984346.1"/>
    <property type="molecule type" value="Genomic_DNA"/>
</dbReference>
<dbReference type="SUPFAM" id="SSF82171">
    <property type="entry name" value="DPP6 N-terminal domain-like"/>
    <property type="match status" value="1"/>
</dbReference>
<protein>
    <submittedName>
        <fullName evidence="3">TolB family protein</fullName>
    </submittedName>
</protein>
<evidence type="ECO:0000256" key="2">
    <source>
        <dbReference type="SAM" id="SignalP"/>
    </source>
</evidence>
<name>A0ABW7N9M9_9BACT</name>
<dbReference type="RefSeq" id="WP_395417698.1">
    <property type="nucleotide sequence ID" value="NZ_JBIPKE010000017.1"/>
</dbReference>
<keyword evidence="2" id="KW-0732">Signal</keyword>
<sequence>MQKSGLFISALLMLSITTLAQVQTSKLGVLEATTDVGAPKNTGSTSYNATTQQYTLTGSGTNMWGEKDEFHFAYKKLKGDFILRAHVKLIGEGVDPHRKIGWSVRPTLEGNGTHVSAELHGDGLTSLQSRSEIGGITESLNSTDSFPDVIQLERKAGTYIMSTAQYGKTFTSITLNNVDLGDEVFAGIFVCSHNAEVIEKAVFSNVRIVLPAPDDFTPYRDYIGSNLEVMDIATGQRKILAQFPNSIQAPNWTLDGKTLIYNSEGKLFNFDLTTNTSSELYTGFATRNNNDHVLTFDGKTIGISHHSEDDNGQSIIYYLPTKGGDPVRVTPKGPSYFHGWSPDGKELVYTGGRNDVYNIYKISKKGGEETKLTDLTTLDDGPEYSPDGKYIYFNSTRSGKMKIWRMKPDGSEQQQMTFDEYNDWFPHISPDGKSMVIISYPTDIDPADHPFYKRVYLRIMPVEGGEPTVIAYLYGGQGTINVPSWSPDGKKIAFVSNSQL</sequence>
<dbReference type="Gene3D" id="2.60.120.200">
    <property type="match status" value="1"/>
</dbReference>
<reference evidence="3 4" key="1">
    <citation type="journal article" date="2013" name="Int. J. Syst. Evol. Microbiol.">
        <title>Marinoscillum luteum sp. nov., isolated from marine sediment.</title>
        <authorList>
            <person name="Cha I.T."/>
            <person name="Park S.J."/>
            <person name="Kim S.J."/>
            <person name="Kim J.G."/>
            <person name="Jung M.Y."/>
            <person name="Shin K.S."/>
            <person name="Kwon K.K."/>
            <person name="Yang S.H."/>
            <person name="Seo Y.S."/>
            <person name="Rhee S.K."/>
        </authorList>
    </citation>
    <scope>NUCLEOTIDE SEQUENCE [LARGE SCALE GENOMIC DNA]</scope>
    <source>
        <strain evidence="3 4">KCTC 23939</strain>
    </source>
</reference>
<proteinExistence type="inferred from homology"/>
<evidence type="ECO:0000313" key="4">
    <source>
        <dbReference type="Proteomes" id="UP001610063"/>
    </source>
</evidence>
<dbReference type="Pfam" id="PF07676">
    <property type="entry name" value="PD40"/>
    <property type="match status" value="3"/>
</dbReference>
<dbReference type="InterPro" id="IPR011042">
    <property type="entry name" value="6-blade_b-propeller_TolB-like"/>
</dbReference>
<gene>
    <name evidence="3" type="ORF">ACHKAR_12915</name>
</gene>
<dbReference type="PANTHER" id="PTHR36842">
    <property type="entry name" value="PROTEIN TOLB HOMOLOG"/>
    <property type="match status" value="1"/>
</dbReference>
<comment type="similarity">
    <text evidence="1">Belongs to the TolB family.</text>
</comment>
<dbReference type="Gene3D" id="2.120.10.30">
    <property type="entry name" value="TolB, C-terminal domain"/>
    <property type="match status" value="1"/>
</dbReference>
<evidence type="ECO:0000313" key="3">
    <source>
        <dbReference type="EMBL" id="MFH6984346.1"/>
    </source>
</evidence>
<feature type="chain" id="PRO_5046048664" evidence="2">
    <location>
        <begin position="21"/>
        <end position="500"/>
    </location>
</feature>
<dbReference type="Proteomes" id="UP001610063">
    <property type="component" value="Unassembled WGS sequence"/>
</dbReference>
<comment type="caution">
    <text evidence="3">The sequence shown here is derived from an EMBL/GenBank/DDBJ whole genome shotgun (WGS) entry which is preliminary data.</text>
</comment>
<evidence type="ECO:0000256" key="1">
    <source>
        <dbReference type="ARBA" id="ARBA00009820"/>
    </source>
</evidence>
<organism evidence="3 4">
    <name type="scientific">Marinoscillum luteum</name>
    <dbReference type="NCBI Taxonomy" id="861051"/>
    <lineage>
        <taxon>Bacteria</taxon>
        <taxon>Pseudomonadati</taxon>
        <taxon>Bacteroidota</taxon>
        <taxon>Cytophagia</taxon>
        <taxon>Cytophagales</taxon>
        <taxon>Reichenbachiellaceae</taxon>
        <taxon>Marinoscillum</taxon>
    </lineage>
</organism>
<feature type="signal peptide" evidence="2">
    <location>
        <begin position="1"/>
        <end position="20"/>
    </location>
</feature>
<accession>A0ABW7N9M9</accession>